<protein>
    <submittedName>
        <fullName evidence="1">Uncharacterized protein</fullName>
    </submittedName>
</protein>
<sequence>MGRRNPIVFPRFNFDPSRLAFLLTFLFLLPSLTPFTNVDAEARIESDDFEILDDLSDILSERQNIINTNTIGSLAEPKINNIDNLVSPSGDSDPLSNIGQGVNNISLIETNPPVPSHPDAYDLVISDANRPGQVNTIWQTLINVTDYVIWTKHTDIDGNIVEKFETVTFSASLLSLFNFNTDPLLHAIDIDDDGDDDIQVGLTVAWDFNGGWGIDGDSLWIEPGISFTVEVLGDSVDDSDWNDLKFLQVSLIKAFAYSADDTNFAIGEGESYIWIVDSRFTSAPYDFSIEIGIERFYFDISQASSGLILALTLGLIDIGQDETGISFASISAPYSIRVNNAGQVSCPSRYSPSELTTLPSEEINCGVSAGLGYIHFSPPNNDGSRNVWELAYIDATFHPNGESDRLPSEAEIIIRTDSILPTSTGLEGDKSLTTIEYWADDRADLFLHFHENRSNLPASESDGDYGNITDSLGWFRGMPEGSMSPGEISRIFRMLGSENSPELPGGQPERLGLIIGVKNFSRDTSPNVNDLTLPINPANPPKSLILLRSKQSIESIDYYSWFKRGGIQEDHRAIHVRANDIPTALIVYGSFELGGTSDVDASLDSATDLDFISKVVDSVILNLVDLFLDTGTVLNDVPSIIVDLLSGDTTSGSFDGSSFHILMTNNWREDRSMMPLTSIELAIGSSPHPTISGDHLIISKDTDLDIIQGLNGPVEPLAPIAASAKFSGFMAASFVDNNDTNEQKIEIFTESTKPLVMSFIEHPHNSIINYSHHAISFSDLPNEISITITPNSLNYAASSIIDTISYTGNENDQYQAANIIDLPANFISTFGNTISWSSDTPISTIEAQISNSSNPVTMSGDHFLFHNDPDNAQVSLSSRISGLREIGWIEPQEEGARGLAGMGTAFMSIADPNPMLINVEKAPTNLDDRLSVKAEINPLPSSLSLKIPTGTSEGPTLIVPEFNTSQGLSGIASFIGGFSDLGRSVNDILSGITTDISTGSVSGASNFSFGIELDSNSEFDIVVESYHGEKKSENLPWVHGVSFEASPTGISDGFHLRLWMPRLPPSVELSISRDGSENRQDWSIFIDLESWYPQHTELMLVIRGINGQDLFVTMKGLKSWRIYQSRLRIQ</sequence>
<organism evidence="1">
    <name type="scientific">uncultured Poseidoniia archaeon</name>
    <dbReference type="NCBI Taxonomy" id="1697135"/>
    <lineage>
        <taxon>Archaea</taxon>
        <taxon>Methanobacteriati</taxon>
        <taxon>Thermoplasmatota</taxon>
        <taxon>Candidatus Poseidoniia</taxon>
        <taxon>environmental samples</taxon>
    </lineage>
</organism>
<name>A0A1B1TAG2_9ARCH</name>
<proteinExistence type="predicted"/>
<accession>A0A1B1TAG2</accession>
<reference evidence="1" key="1">
    <citation type="submission" date="2014-11" db="EMBL/GenBank/DDBJ databases">
        <authorList>
            <person name="Zhu J."/>
            <person name="Qi W."/>
            <person name="Song R."/>
        </authorList>
    </citation>
    <scope>NUCLEOTIDE SEQUENCE</scope>
</reference>
<dbReference type="AlphaFoldDB" id="A0A1B1TAG2"/>
<reference evidence="1" key="2">
    <citation type="journal article" date="2015" name="ISME J.">
        <title>A new class of marine Euryarchaeota group II from the Mediterranean deep chlorophyll maximum.</title>
        <authorList>
            <person name="Martin-Cuadrado A.B."/>
            <person name="Garcia-Heredia I."/>
            <person name="Molto A.G."/>
            <person name="Lopez-Ubeda R."/>
            <person name="Kimes N."/>
            <person name="Lopez-Garcia P."/>
            <person name="Moreira D."/>
            <person name="Rodriguez-Valera F."/>
        </authorList>
    </citation>
    <scope>NUCLEOTIDE SEQUENCE</scope>
</reference>
<dbReference type="EMBL" id="KP211817">
    <property type="protein sequence ID" value="ANV79260.1"/>
    <property type="molecule type" value="Genomic_DNA"/>
</dbReference>
<evidence type="ECO:0000313" key="1">
    <source>
        <dbReference type="EMBL" id="ANV79260.1"/>
    </source>
</evidence>